<name>A0A1G9H8F2_9BACL</name>
<evidence type="ECO:0000313" key="2">
    <source>
        <dbReference type="Proteomes" id="UP000199050"/>
    </source>
</evidence>
<dbReference type="SUPFAM" id="SSF56784">
    <property type="entry name" value="HAD-like"/>
    <property type="match status" value="1"/>
</dbReference>
<dbReference type="SFLD" id="SFLDS00003">
    <property type="entry name" value="Haloacid_Dehalogenase"/>
    <property type="match status" value="1"/>
</dbReference>
<dbReference type="OrthoDB" id="9792518at2"/>
<dbReference type="AlphaFoldDB" id="A0A1G9H8F2"/>
<dbReference type="EMBL" id="FNDX01000073">
    <property type="protein sequence ID" value="SDL09162.1"/>
    <property type="molecule type" value="Genomic_DNA"/>
</dbReference>
<gene>
    <name evidence="1" type="ORF">SAMN05216192_17311</name>
</gene>
<dbReference type="Gene3D" id="1.10.150.240">
    <property type="entry name" value="Putative phosphatase, domain 2"/>
    <property type="match status" value="1"/>
</dbReference>
<sequence>MDSIIFDLDGTMWDSSDVVTVAWNDVLRRYGDIPHVITKESLQGIMGLLPAEVGKILLPGVEETVQQRLLDECCEAECHYLVKQGGTLYEELEAVLTALSAKYKLFIVSNCQKGYIEAFYEYHQLGRFFADYENPGRTGLSKGENIRLIMQRNNLESPVYVGDTAGDQNAAAFADIPFVFASYGFGEVSDPDYTINRLSDLLELFH</sequence>
<dbReference type="InterPro" id="IPR036412">
    <property type="entry name" value="HAD-like_sf"/>
</dbReference>
<keyword evidence="2" id="KW-1185">Reference proteome</keyword>
<protein>
    <submittedName>
        <fullName evidence="1">Phosphoglycolate phosphatase</fullName>
    </submittedName>
</protein>
<dbReference type="RefSeq" id="WP_090720195.1">
    <property type="nucleotide sequence ID" value="NZ_CBCSKY010000090.1"/>
</dbReference>
<evidence type="ECO:0000313" key="1">
    <source>
        <dbReference type="EMBL" id="SDL09162.1"/>
    </source>
</evidence>
<dbReference type="InterPro" id="IPR023198">
    <property type="entry name" value="PGP-like_dom2"/>
</dbReference>
<dbReference type="STRING" id="1174501.SAMN05216192_17311"/>
<dbReference type="GO" id="GO:0008967">
    <property type="term" value="F:phosphoglycolate phosphatase activity"/>
    <property type="evidence" value="ECO:0007669"/>
    <property type="project" value="TreeGrafter"/>
</dbReference>
<reference evidence="2" key="1">
    <citation type="submission" date="2016-10" db="EMBL/GenBank/DDBJ databases">
        <authorList>
            <person name="Varghese N."/>
            <person name="Submissions S."/>
        </authorList>
    </citation>
    <scope>NUCLEOTIDE SEQUENCE [LARGE SCALE GENOMIC DNA]</scope>
    <source>
        <strain evidence="2">CGMCC 1.11012</strain>
    </source>
</reference>
<dbReference type="PANTHER" id="PTHR43434">
    <property type="entry name" value="PHOSPHOGLYCOLATE PHOSPHATASE"/>
    <property type="match status" value="1"/>
</dbReference>
<dbReference type="PANTHER" id="PTHR43434:SF1">
    <property type="entry name" value="PHOSPHOGLYCOLATE PHOSPHATASE"/>
    <property type="match status" value="1"/>
</dbReference>
<dbReference type="InterPro" id="IPR023214">
    <property type="entry name" value="HAD_sf"/>
</dbReference>
<dbReference type="Proteomes" id="UP000199050">
    <property type="component" value="Unassembled WGS sequence"/>
</dbReference>
<dbReference type="InterPro" id="IPR041492">
    <property type="entry name" value="HAD_2"/>
</dbReference>
<accession>A0A1G9H8F2</accession>
<dbReference type="GO" id="GO:0006281">
    <property type="term" value="P:DNA repair"/>
    <property type="evidence" value="ECO:0007669"/>
    <property type="project" value="TreeGrafter"/>
</dbReference>
<dbReference type="SFLD" id="SFLDG01129">
    <property type="entry name" value="C1.5:_HAD__Beta-PGM__Phosphata"/>
    <property type="match status" value="1"/>
</dbReference>
<proteinExistence type="predicted"/>
<dbReference type="Gene3D" id="3.40.50.1000">
    <property type="entry name" value="HAD superfamily/HAD-like"/>
    <property type="match status" value="1"/>
</dbReference>
<dbReference type="Pfam" id="PF13419">
    <property type="entry name" value="HAD_2"/>
    <property type="match status" value="1"/>
</dbReference>
<organism evidence="1 2">
    <name type="scientific">Paenibacillus typhae</name>
    <dbReference type="NCBI Taxonomy" id="1174501"/>
    <lineage>
        <taxon>Bacteria</taxon>
        <taxon>Bacillati</taxon>
        <taxon>Bacillota</taxon>
        <taxon>Bacilli</taxon>
        <taxon>Bacillales</taxon>
        <taxon>Paenibacillaceae</taxon>
        <taxon>Paenibacillus</taxon>
    </lineage>
</organism>
<dbReference type="InterPro" id="IPR050155">
    <property type="entry name" value="HAD-like_hydrolase_sf"/>
</dbReference>